<feature type="region of interest" description="Disordered" evidence="1">
    <location>
        <begin position="101"/>
        <end position="122"/>
    </location>
</feature>
<reference evidence="2" key="1">
    <citation type="submission" date="2019-03" db="EMBL/GenBank/DDBJ databases">
        <title>Improved annotation for the trematode Fasciola hepatica.</title>
        <authorList>
            <person name="Choi Y.-J."/>
            <person name="Martin J."/>
            <person name="Mitreva M."/>
        </authorList>
    </citation>
    <scope>NUCLEOTIDE SEQUENCE [LARGE SCALE GENOMIC DNA]</scope>
</reference>
<evidence type="ECO:0000313" key="2">
    <source>
        <dbReference type="EMBL" id="THD18327.1"/>
    </source>
</evidence>
<evidence type="ECO:0000256" key="1">
    <source>
        <dbReference type="SAM" id="MobiDB-lite"/>
    </source>
</evidence>
<accession>A0A4E0R9M6</accession>
<organism evidence="2 3">
    <name type="scientific">Fasciola hepatica</name>
    <name type="common">Liver fluke</name>
    <dbReference type="NCBI Taxonomy" id="6192"/>
    <lineage>
        <taxon>Eukaryota</taxon>
        <taxon>Metazoa</taxon>
        <taxon>Spiralia</taxon>
        <taxon>Lophotrochozoa</taxon>
        <taxon>Platyhelminthes</taxon>
        <taxon>Trematoda</taxon>
        <taxon>Digenea</taxon>
        <taxon>Plagiorchiida</taxon>
        <taxon>Echinostomata</taxon>
        <taxon>Echinostomatoidea</taxon>
        <taxon>Fasciolidae</taxon>
        <taxon>Fasciola</taxon>
    </lineage>
</organism>
<dbReference type="EMBL" id="JXXN02014960">
    <property type="protein sequence ID" value="THD18327.1"/>
    <property type="molecule type" value="Genomic_DNA"/>
</dbReference>
<gene>
    <name evidence="2" type="ORF">D915_009306</name>
</gene>
<dbReference type="Proteomes" id="UP000230066">
    <property type="component" value="Unassembled WGS sequence"/>
</dbReference>
<name>A0A4E0R9M6_FASHE</name>
<proteinExistence type="predicted"/>
<comment type="caution">
    <text evidence="2">The sequence shown here is derived from an EMBL/GenBank/DDBJ whole genome shotgun (WGS) entry which is preliminary data.</text>
</comment>
<evidence type="ECO:0000313" key="3">
    <source>
        <dbReference type="Proteomes" id="UP000230066"/>
    </source>
</evidence>
<sequence length="171" mass="19136">MVIQPAKFCDLFVQLQSDNATNVELAYTTKDAEELREQQDRSSGISMQQLSSVIQKPLGGSDLSQPSSRQSKPRETIDMQKNVDLLNVPSGLSIRELSGEVQSRYEEPVQPPKSSISKEVSEKRELAYQPRGSDQIHKLSVQIESGPSYDLVCAFFLILWLPPRLFLLAAL</sequence>
<dbReference type="AlphaFoldDB" id="A0A4E0R9M6"/>
<feature type="region of interest" description="Disordered" evidence="1">
    <location>
        <begin position="57"/>
        <end position="81"/>
    </location>
</feature>
<protein>
    <submittedName>
        <fullName evidence="2">Uncharacterized protein</fullName>
    </submittedName>
</protein>
<keyword evidence="3" id="KW-1185">Reference proteome</keyword>